<name>A0A1W0E6B0_9MICR</name>
<dbReference type="InterPro" id="IPR017970">
    <property type="entry name" value="Homeobox_CS"/>
</dbReference>
<dbReference type="InterPro" id="IPR009057">
    <property type="entry name" value="Homeodomain-like_sf"/>
</dbReference>
<dbReference type="AlphaFoldDB" id="A0A1W0E6B0"/>
<dbReference type="GO" id="GO:0000978">
    <property type="term" value="F:RNA polymerase II cis-regulatory region sequence-specific DNA binding"/>
    <property type="evidence" value="ECO:0007669"/>
    <property type="project" value="TreeGrafter"/>
</dbReference>
<accession>A0A1W0E6B0</accession>
<dbReference type="SUPFAM" id="SSF46689">
    <property type="entry name" value="Homeodomain-like"/>
    <property type="match status" value="1"/>
</dbReference>
<dbReference type="PANTHER" id="PTHR24324">
    <property type="entry name" value="HOMEOBOX PROTEIN HHEX"/>
    <property type="match status" value="1"/>
</dbReference>
<dbReference type="VEuPathDB" id="MicrosporidiaDB:EHP00_999"/>
<feature type="DNA-binding region" description="Homeobox" evidence="4">
    <location>
        <begin position="35"/>
        <end position="94"/>
    </location>
</feature>
<dbReference type="PANTHER" id="PTHR24324:SF9">
    <property type="entry name" value="HOMEOBOX DOMAIN-CONTAINING PROTEIN"/>
    <property type="match status" value="1"/>
</dbReference>
<evidence type="ECO:0000313" key="8">
    <source>
        <dbReference type="Proteomes" id="UP000192758"/>
    </source>
</evidence>
<dbReference type="GO" id="GO:0005634">
    <property type="term" value="C:nucleus"/>
    <property type="evidence" value="ECO:0007669"/>
    <property type="project" value="UniProtKB-SubCell"/>
</dbReference>
<evidence type="ECO:0000256" key="2">
    <source>
        <dbReference type="ARBA" id="ARBA00023155"/>
    </source>
</evidence>
<proteinExistence type="predicted"/>
<dbReference type="OrthoDB" id="6159439at2759"/>
<comment type="subcellular location">
    <subcellularLocation>
        <location evidence="4 5">Nucleus</location>
    </subcellularLocation>
</comment>
<dbReference type="SMART" id="SM00389">
    <property type="entry name" value="HOX"/>
    <property type="match status" value="1"/>
</dbReference>
<dbReference type="PROSITE" id="PS00027">
    <property type="entry name" value="HOMEOBOX_1"/>
    <property type="match status" value="1"/>
</dbReference>
<evidence type="ECO:0000259" key="6">
    <source>
        <dbReference type="PROSITE" id="PS50071"/>
    </source>
</evidence>
<dbReference type="EMBL" id="MNPJ01000017">
    <property type="protein sequence ID" value="OQS54719.1"/>
    <property type="molecule type" value="Genomic_DNA"/>
</dbReference>
<reference evidence="7 8" key="1">
    <citation type="journal article" date="2017" name="Environ. Microbiol.">
        <title>Decay of the glycolytic pathway and adaptation to intranuclear parasitism within Enterocytozoonidae microsporidia.</title>
        <authorList>
            <person name="Wiredu Boakye D."/>
            <person name="Jaroenlak P."/>
            <person name="Prachumwat A."/>
            <person name="Williams T.A."/>
            <person name="Bateman K.S."/>
            <person name="Itsathitphaisarn O."/>
            <person name="Sritunyalucksana K."/>
            <person name="Paszkiewicz K.H."/>
            <person name="Moore K.A."/>
            <person name="Stentiford G.D."/>
            <person name="Williams B.A."/>
        </authorList>
    </citation>
    <scope>NUCLEOTIDE SEQUENCE [LARGE SCALE GENOMIC DNA]</scope>
    <source>
        <strain evidence="7 8">TH1</strain>
    </source>
</reference>
<protein>
    <submittedName>
        <fullName evidence="7">HD-11</fullName>
    </submittedName>
</protein>
<dbReference type="Gene3D" id="1.10.10.60">
    <property type="entry name" value="Homeodomain-like"/>
    <property type="match status" value="1"/>
</dbReference>
<evidence type="ECO:0000313" key="7">
    <source>
        <dbReference type="EMBL" id="OQS54719.1"/>
    </source>
</evidence>
<dbReference type="InterPro" id="IPR051000">
    <property type="entry name" value="Homeobox_DNA-bind_prot"/>
</dbReference>
<organism evidence="7 8">
    <name type="scientific">Ecytonucleospora hepatopenaei</name>
    <dbReference type="NCBI Taxonomy" id="646526"/>
    <lineage>
        <taxon>Eukaryota</taxon>
        <taxon>Fungi</taxon>
        <taxon>Fungi incertae sedis</taxon>
        <taxon>Microsporidia</taxon>
        <taxon>Enterocytozoonidae</taxon>
        <taxon>Ecytonucleospora</taxon>
    </lineage>
</organism>
<dbReference type="InterPro" id="IPR001356">
    <property type="entry name" value="HD"/>
</dbReference>
<evidence type="ECO:0000256" key="5">
    <source>
        <dbReference type="RuleBase" id="RU000682"/>
    </source>
</evidence>
<dbReference type="Proteomes" id="UP000192758">
    <property type="component" value="Unassembled WGS sequence"/>
</dbReference>
<keyword evidence="3 4" id="KW-0539">Nucleus</keyword>
<keyword evidence="1 4" id="KW-0238">DNA-binding</keyword>
<evidence type="ECO:0000256" key="4">
    <source>
        <dbReference type="PROSITE-ProRule" id="PRU00108"/>
    </source>
</evidence>
<dbReference type="PROSITE" id="PS50071">
    <property type="entry name" value="HOMEOBOX_2"/>
    <property type="match status" value="1"/>
</dbReference>
<dbReference type="GO" id="GO:0000981">
    <property type="term" value="F:DNA-binding transcription factor activity, RNA polymerase II-specific"/>
    <property type="evidence" value="ECO:0007669"/>
    <property type="project" value="InterPro"/>
</dbReference>
<dbReference type="CDD" id="cd00086">
    <property type="entry name" value="homeodomain"/>
    <property type="match status" value="1"/>
</dbReference>
<keyword evidence="2 4" id="KW-0371">Homeobox</keyword>
<gene>
    <name evidence="7" type="primary">HD-11</name>
    <name evidence="7" type="ORF">EHP00_999</name>
</gene>
<feature type="domain" description="Homeobox" evidence="6">
    <location>
        <begin position="33"/>
        <end position="93"/>
    </location>
</feature>
<sequence length="125" mass="14618">MTKNMAYFNINRHRELEAAVGILKLKKGERHSMQRVVEKIKKSPLQLNVLKELFKITQFPSTQTRNDLSLLINIPQRSIQVWFQNTRQASKKGSCDLHRNSYEIEPEDIPVFVLIAIIEKIKCEI</sequence>
<dbReference type="STRING" id="646526.A0A1W0E6B0"/>
<evidence type="ECO:0000256" key="3">
    <source>
        <dbReference type="ARBA" id="ARBA00023242"/>
    </source>
</evidence>
<keyword evidence="8" id="KW-1185">Reference proteome</keyword>
<evidence type="ECO:0000256" key="1">
    <source>
        <dbReference type="ARBA" id="ARBA00023125"/>
    </source>
</evidence>
<comment type="caution">
    <text evidence="7">The sequence shown here is derived from an EMBL/GenBank/DDBJ whole genome shotgun (WGS) entry which is preliminary data.</text>
</comment>
<dbReference type="GO" id="GO:0030154">
    <property type="term" value="P:cell differentiation"/>
    <property type="evidence" value="ECO:0007669"/>
    <property type="project" value="TreeGrafter"/>
</dbReference>
<dbReference type="Pfam" id="PF00046">
    <property type="entry name" value="Homeodomain"/>
    <property type="match status" value="1"/>
</dbReference>